<dbReference type="EMBL" id="CP001576">
    <property type="protein sequence ID" value="ACO69877.1"/>
    <property type="molecule type" value="Genomic_DNA"/>
</dbReference>
<dbReference type="InParanoid" id="C1FHT7"/>
<dbReference type="AlphaFoldDB" id="C1FHT7"/>
<dbReference type="RefSeq" id="XP_002508619.1">
    <property type="nucleotide sequence ID" value="XM_002508573.1"/>
</dbReference>
<dbReference type="PANTHER" id="PTHR34957">
    <property type="entry name" value="NUCLEAR TRANSPORT FACTOR 2 (NTF2) FAMILY PROTEIN"/>
    <property type="match status" value="1"/>
</dbReference>
<feature type="domain" description="SnoaL-like" evidence="1">
    <location>
        <begin position="1"/>
        <end position="96"/>
    </location>
</feature>
<dbReference type="OrthoDB" id="2335338at2759"/>
<keyword evidence="3" id="KW-1185">Reference proteome</keyword>
<dbReference type="GeneID" id="8247176"/>
<dbReference type="InterPro" id="IPR032710">
    <property type="entry name" value="NTF2-like_dom_sf"/>
</dbReference>
<dbReference type="Pfam" id="PF13474">
    <property type="entry name" value="SnoaL_3"/>
    <property type="match status" value="1"/>
</dbReference>
<dbReference type="PANTHER" id="PTHR34957:SF1">
    <property type="entry name" value="NUCLEAR TRANSPORT FACTOR 2 (NTF2) FAMILY PROTEIN"/>
    <property type="match status" value="1"/>
</dbReference>
<organism evidence="2 3">
    <name type="scientific">Micromonas commoda (strain RCC299 / NOUM17 / CCMP2709)</name>
    <name type="common">Picoplanktonic green alga</name>
    <dbReference type="NCBI Taxonomy" id="296587"/>
    <lineage>
        <taxon>Eukaryota</taxon>
        <taxon>Viridiplantae</taxon>
        <taxon>Chlorophyta</taxon>
        <taxon>Mamiellophyceae</taxon>
        <taxon>Mamiellales</taxon>
        <taxon>Mamiellaceae</taxon>
        <taxon>Micromonas</taxon>
    </lineage>
</organism>
<proteinExistence type="predicted"/>
<sequence length="104" mass="11318">MRAVWGVGDHVQCLHPGSACISGDTQVMASWEIVFSSMPPGQGLDVNCEQVRVHANDSWGFITCVERVDADSGVGTLAATNVFEVQDGEWKIIHHQAHGIQTMR</sequence>
<evidence type="ECO:0000313" key="3">
    <source>
        <dbReference type="Proteomes" id="UP000002009"/>
    </source>
</evidence>
<evidence type="ECO:0000259" key="1">
    <source>
        <dbReference type="Pfam" id="PF13474"/>
    </source>
</evidence>
<dbReference type="OMA" id="HANDSWG"/>
<name>C1FHT7_MICCC</name>
<dbReference type="Proteomes" id="UP000002009">
    <property type="component" value="Chromosome 10"/>
</dbReference>
<dbReference type="InterPro" id="IPR037401">
    <property type="entry name" value="SnoaL-like"/>
</dbReference>
<accession>C1FHT7</accession>
<dbReference type="Gene3D" id="3.10.450.50">
    <property type="match status" value="1"/>
</dbReference>
<dbReference type="SUPFAM" id="SSF54427">
    <property type="entry name" value="NTF2-like"/>
    <property type="match status" value="1"/>
</dbReference>
<protein>
    <recommendedName>
        <fullName evidence="1">SnoaL-like domain-containing protein</fullName>
    </recommendedName>
</protein>
<evidence type="ECO:0000313" key="2">
    <source>
        <dbReference type="EMBL" id="ACO69877.1"/>
    </source>
</evidence>
<reference evidence="2 3" key="1">
    <citation type="journal article" date="2009" name="Science">
        <title>Green evolution and dynamic adaptations revealed by genomes of the marine picoeukaryotes Micromonas.</title>
        <authorList>
            <person name="Worden A.Z."/>
            <person name="Lee J.H."/>
            <person name="Mock T."/>
            <person name="Rouze P."/>
            <person name="Simmons M.P."/>
            <person name="Aerts A.L."/>
            <person name="Allen A.E."/>
            <person name="Cuvelier M.L."/>
            <person name="Derelle E."/>
            <person name="Everett M.V."/>
            <person name="Foulon E."/>
            <person name="Grimwood J."/>
            <person name="Gundlach H."/>
            <person name="Henrissat B."/>
            <person name="Napoli C."/>
            <person name="McDonald S.M."/>
            <person name="Parker M.S."/>
            <person name="Rombauts S."/>
            <person name="Salamov A."/>
            <person name="Von Dassow P."/>
            <person name="Badger J.H."/>
            <person name="Coutinho P.M."/>
            <person name="Demir E."/>
            <person name="Dubchak I."/>
            <person name="Gentemann C."/>
            <person name="Eikrem W."/>
            <person name="Gready J.E."/>
            <person name="John U."/>
            <person name="Lanier W."/>
            <person name="Lindquist E.A."/>
            <person name="Lucas S."/>
            <person name="Mayer K.F."/>
            <person name="Moreau H."/>
            <person name="Not F."/>
            <person name="Otillar R."/>
            <person name="Panaud O."/>
            <person name="Pangilinan J."/>
            <person name="Paulsen I."/>
            <person name="Piegu B."/>
            <person name="Poliakov A."/>
            <person name="Robbens S."/>
            <person name="Schmutz J."/>
            <person name="Toulza E."/>
            <person name="Wyss T."/>
            <person name="Zelensky A."/>
            <person name="Zhou K."/>
            <person name="Armbrust E.V."/>
            <person name="Bhattacharya D."/>
            <person name="Goodenough U.W."/>
            <person name="Van de Peer Y."/>
            <person name="Grigoriev I.V."/>
        </authorList>
    </citation>
    <scope>NUCLEOTIDE SEQUENCE [LARGE SCALE GENOMIC DNA]</scope>
    <source>
        <strain evidence="3">RCC299 / NOUM17</strain>
    </source>
</reference>
<dbReference type="KEGG" id="mis:MICPUN_86078"/>
<gene>
    <name evidence="2" type="ORF">MICPUN_86078</name>
</gene>